<dbReference type="Gene3D" id="3.20.80.10">
    <property type="entry name" value="Regulatory factor, effector binding domain"/>
    <property type="match status" value="1"/>
</dbReference>
<evidence type="ECO:0000313" key="5">
    <source>
        <dbReference type="EMBL" id="CUH83527.1"/>
    </source>
</evidence>
<dbReference type="EMBL" id="CYSF01000005">
    <property type="protein sequence ID" value="CUH83527.1"/>
    <property type="molecule type" value="Genomic_DNA"/>
</dbReference>
<dbReference type="SMART" id="SM00871">
    <property type="entry name" value="AraC_E_bind"/>
    <property type="match status" value="1"/>
</dbReference>
<feature type="domain" description="HTH araC/xylS-type" evidence="4">
    <location>
        <begin position="10"/>
        <end position="108"/>
    </location>
</feature>
<sequence>MSQNYEDRIRRVVRYIHENPAGDLSLDRLADVAAMSRFHWHRVFHAMMGETCADMVRRVRLHQASLMLARGELPVAEVARQVGYPTPQSFGRAFRAAYGVTPLTFRKQGVPLVALRQMKPEEFRMFEVVIEERKEARFAGLSHEGSYNGIGAKFEELAALATTRGLWPQMQGMVGIYCHDPSETPEADLRSYAALILGPDADVPEGLEAQTYPAGRVAKLTYKGPYSNMSEAYHYLYGRWLPESGEEAADLAPFEVYLNSPIDTAAEDLLTEVCVVLK</sequence>
<dbReference type="AlphaFoldDB" id="A0A0P1GMT3"/>
<proteinExistence type="predicted"/>
<dbReference type="InterPro" id="IPR018060">
    <property type="entry name" value="HTH_AraC"/>
</dbReference>
<evidence type="ECO:0000256" key="1">
    <source>
        <dbReference type="ARBA" id="ARBA00023015"/>
    </source>
</evidence>
<dbReference type="SUPFAM" id="SSF55136">
    <property type="entry name" value="Probable bacterial effector-binding domain"/>
    <property type="match status" value="1"/>
</dbReference>
<dbReference type="GO" id="GO:0043565">
    <property type="term" value="F:sequence-specific DNA binding"/>
    <property type="evidence" value="ECO:0007669"/>
    <property type="project" value="InterPro"/>
</dbReference>
<dbReference type="InterPro" id="IPR020449">
    <property type="entry name" value="Tscrpt_reg_AraC-type_HTH"/>
</dbReference>
<keyword evidence="3" id="KW-0804">Transcription</keyword>
<dbReference type="Pfam" id="PF12833">
    <property type="entry name" value="HTH_18"/>
    <property type="match status" value="1"/>
</dbReference>
<dbReference type="InterPro" id="IPR050908">
    <property type="entry name" value="SmbC-like"/>
</dbReference>
<dbReference type="InterPro" id="IPR009057">
    <property type="entry name" value="Homeodomain-like_sf"/>
</dbReference>
<dbReference type="OrthoDB" id="9816011at2"/>
<evidence type="ECO:0000256" key="3">
    <source>
        <dbReference type="ARBA" id="ARBA00023163"/>
    </source>
</evidence>
<dbReference type="PANTHER" id="PTHR40055">
    <property type="entry name" value="TRANSCRIPTIONAL REGULATOR YGIV-RELATED"/>
    <property type="match status" value="1"/>
</dbReference>
<dbReference type="InterPro" id="IPR010499">
    <property type="entry name" value="AraC_E-bd"/>
</dbReference>
<dbReference type="GO" id="GO:0003700">
    <property type="term" value="F:DNA-binding transcription factor activity"/>
    <property type="evidence" value="ECO:0007669"/>
    <property type="project" value="InterPro"/>
</dbReference>
<dbReference type="SUPFAM" id="SSF46689">
    <property type="entry name" value="Homeodomain-like"/>
    <property type="match status" value="2"/>
</dbReference>
<gene>
    <name evidence="5" type="primary">soxS</name>
    <name evidence="5" type="ORF">TM5383_00718</name>
</gene>
<evidence type="ECO:0000256" key="2">
    <source>
        <dbReference type="ARBA" id="ARBA00023125"/>
    </source>
</evidence>
<dbReference type="PROSITE" id="PS00041">
    <property type="entry name" value="HTH_ARAC_FAMILY_1"/>
    <property type="match status" value="1"/>
</dbReference>
<protein>
    <submittedName>
        <fullName evidence="5">Regulatory protein SoxS</fullName>
    </submittedName>
</protein>
<dbReference type="InterPro" id="IPR018062">
    <property type="entry name" value="HTH_AraC-typ_CS"/>
</dbReference>
<dbReference type="STRING" id="340021.TM5383_00718"/>
<dbReference type="Proteomes" id="UP000051681">
    <property type="component" value="Unassembled WGS sequence"/>
</dbReference>
<keyword evidence="1" id="KW-0805">Transcription regulation</keyword>
<name>A0A0P1GMT3_9RHOB</name>
<dbReference type="Pfam" id="PF06445">
    <property type="entry name" value="GyrI-like"/>
    <property type="match status" value="1"/>
</dbReference>
<dbReference type="InterPro" id="IPR011256">
    <property type="entry name" value="Reg_factor_effector_dom_sf"/>
</dbReference>
<organism evidence="5 6">
    <name type="scientific">Thalassovita mediterranea</name>
    <dbReference type="NCBI Taxonomy" id="340021"/>
    <lineage>
        <taxon>Bacteria</taxon>
        <taxon>Pseudomonadati</taxon>
        <taxon>Pseudomonadota</taxon>
        <taxon>Alphaproteobacteria</taxon>
        <taxon>Rhodobacterales</taxon>
        <taxon>Roseobacteraceae</taxon>
        <taxon>Thalassovita</taxon>
    </lineage>
</organism>
<accession>A0A0P1GMT3</accession>
<keyword evidence="2" id="KW-0238">DNA-binding</keyword>
<evidence type="ECO:0000259" key="4">
    <source>
        <dbReference type="PROSITE" id="PS01124"/>
    </source>
</evidence>
<dbReference type="PROSITE" id="PS01124">
    <property type="entry name" value="HTH_ARAC_FAMILY_2"/>
    <property type="match status" value="1"/>
</dbReference>
<dbReference type="PANTHER" id="PTHR40055:SF1">
    <property type="entry name" value="TRANSCRIPTIONAL REGULATOR YGIV-RELATED"/>
    <property type="match status" value="1"/>
</dbReference>
<dbReference type="RefSeq" id="WP_058317678.1">
    <property type="nucleotide sequence ID" value="NZ_CYSF01000005.1"/>
</dbReference>
<dbReference type="PRINTS" id="PR00032">
    <property type="entry name" value="HTHARAC"/>
</dbReference>
<dbReference type="Gene3D" id="1.10.10.60">
    <property type="entry name" value="Homeodomain-like"/>
    <property type="match status" value="1"/>
</dbReference>
<keyword evidence="6" id="KW-1185">Reference proteome</keyword>
<dbReference type="InterPro" id="IPR029442">
    <property type="entry name" value="GyrI-like"/>
</dbReference>
<evidence type="ECO:0000313" key="6">
    <source>
        <dbReference type="Proteomes" id="UP000051681"/>
    </source>
</evidence>
<reference evidence="5 6" key="1">
    <citation type="submission" date="2015-09" db="EMBL/GenBank/DDBJ databases">
        <authorList>
            <consortium name="Swine Surveillance"/>
        </authorList>
    </citation>
    <scope>NUCLEOTIDE SEQUENCE [LARGE SCALE GENOMIC DNA]</scope>
    <source>
        <strain evidence="5 6">CECT 8383</strain>
    </source>
</reference>
<dbReference type="SMART" id="SM00342">
    <property type="entry name" value="HTH_ARAC"/>
    <property type="match status" value="1"/>
</dbReference>